<proteinExistence type="predicted"/>
<accession>A0ABR9PR74</accession>
<comment type="caution">
    <text evidence="3">The sequence shown here is derived from an EMBL/GenBank/DDBJ whole genome shotgun (WGS) entry which is preliminary data.</text>
</comment>
<evidence type="ECO:0000313" key="4">
    <source>
        <dbReference type="Proteomes" id="UP001516472"/>
    </source>
</evidence>
<evidence type="ECO:0000313" key="3">
    <source>
        <dbReference type="EMBL" id="MBE4750369.1"/>
    </source>
</evidence>
<keyword evidence="4" id="KW-1185">Reference proteome</keyword>
<feature type="domain" description="DUF6310" evidence="2">
    <location>
        <begin position="25"/>
        <end position="145"/>
    </location>
</feature>
<gene>
    <name evidence="3" type="ORF">G4177_19565</name>
</gene>
<protein>
    <recommendedName>
        <fullName evidence="2">DUF6310 domain-containing protein</fullName>
    </recommendedName>
</protein>
<organism evidence="3 4">
    <name type="scientific">Corallococcus soli</name>
    <dbReference type="NCBI Taxonomy" id="2710757"/>
    <lineage>
        <taxon>Bacteria</taxon>
        <taxon>Pseudomonadati</taxon>
        <taxon>Myxococcota</taxon>
        <taxon>Myxococcia</taxon>
        <taxon>Myxococcales</taxon>
        <taxon>Cystobacterineae</taxon>
        <taxon>Myxococcaceae</taxon>
        <taxon>Corallococcus</taxon>
    </lineage>
</organism>
<feature type="region of interest" description="Disordered" evidence="1">
    <location>
        <begin position="1"/>
        <end position="27"/>
    </location>
</feature>
<dbReference type="Pfam" id="PF19829">
    <property type="entry name" value="DUF6310"/>
    <property type="match status" value="1"/>
</dbReference>
<name>A0ABR9PR74_9BACT</name>
<dbReference type="InterPro" id="IPR046277">
    <property type="entry name" value="DUF6310"/>
</dbReference>
<evidence type="ECO:0000259" key="2">
    <source>
        <dbReference type="Pfam" id="PF19829"/>
    </source>
</evidence>
<dbReference type="EMBL" id="JAAIYO010000005">
    <property type="protein sequence ID" value="MBE4750369.1"/>
    <property type="molecule type" value="Genomic_DNA"/>
</dbReference>
<reference evidence="3 4" key="1">
    <citation type="submission" date="2020-02" db="EMBL/GenBank/DDBJ databases">
        <authorList>
            <person name="Babadi Z.K."/>
            <person name="Risdian C."/>
            <person name="Ebrahimipour G.H."/>
            <person name="Wink J."/>
        </authorList>
    </citation>
    <scope>NUCLEOTIDE SEQUENCE [LARGE SCALE GENOMIC DNA]</scope>
    <source>
        <strain evidence="3 4">ZKHCc1 1396</strain>
    </source>
</reference>
<evidence type="ECO:0000256" key="1">
    <source>
        <dbReference type="SAM" id="MobiDB-lite"/>
    </source>
</evidence>
<dbReference type="Proteomes" id="UP001516472">
    <property type="component" value="Unassembled WGS sequence"/>
</dbReference>
<sequence length="145" mass="16114">MHPDPEAQGVGANRRPPVPVTPNGDPKCIPERVPHLGGDVLHNQCADRVPQNGMSGFDVLVNGKRFDALQSAARILWEIKTDNFDTYTPALQEIVIRKQVAELRRERDLAKACGYGFRVGVRSSKHVTELRDAADDLTVVLMDWC</sequence>